<feature type="compositionally biased region" description="Low complexity" evidence="1">
    <location>
        <begin position="11"/>
        <end position="30"/>
    </location>
</feature>
<feature type="region of interest" description="Disordered" evidence="1">
    <location>
        <begin position="183"/>
        <end position="202"/>
    </location>
</feature>
<sequence>MAPSSSLAQKASASESSPIPPSAARSRSASHPIKTAFLSTKKAIQHQFIHPSLAQQHATSASLIPPANVDPTCDDTHKASDALRFKSSLFSPPSNPQISVGFISRQFLEPVCPPQTPHCQSNFHNKPLPGSSKVPSAQAIPLPLHSSNCPIRPIRSNMVDPDLMVREPLPVIVSSLVDQPIKKRSHRRRWTTQRSKNNNSLDSNAAEPFDLFFINQQALLNSGSAAGSNIYNIQSLKHSEDKQNECDSSLSQSLQFNDPSHPSRYQLPVSCSSTDINHKKHEDADYEDLTTPTLQSCEKFQDDNSITPCQTYSTPSFTKTQRDLWMTPRMIYEDYQRKFKQEDIIIQSSDPKLLSEQFSSTPWQRPLQSNVNHTINTNPGDHVLSSAIALHEPSVGDSGLDDPADESFECYGDGQVFGTRSPSKSQRISPVIDIFPLPPAPRSSCLPSNVQRTPSPKQMMGQDLKAVGPENMTPRHLLGSDKSGLGKSGSASPLILGKPLRVNSSPRHHTKSLTCRPPNFNYHTNPPFQLQPSPYRHMEHASSVHDGPDHLESSARLMQMFDSFLESSPKSSVLNASPRSSLSRKSTRKLKLDHSPLRKMSSLHFPETPQPILPSKLTVTRDTFGRNSHRTPFTTVHHQRASALAHKQSMKNLNLETSASSGTKNSSFVQSLPQSGSLFSPPPSADGSKHFPSNRDDHSSPASDSDYEPSPSPKTPFGNFFNPPNHLELTVPNFDDPTLSRDVFLQKLDAYNCLSSQPHSLEVLEADGSMNRFSNPTKLIENRTRASKHEDVNQVEVSHAPQIKNKSSAARLSSIADGILSRFTNQRCPKEPLHLGESFGQAMRDPAHIPPDEGFDSSAQNSNWTSILEYDFYPKRETDLLNVRRTVGQKMSSFKPISGRILFEESCHGSEKGVAKNQSQKAARSNNSNDLSDHYLLKQLINLGKTAGPSIDEVEGPSQIGERKPETSRSPLVQPKKRLNSPEQEIIIESTAEVTEDVSNDVQQILSPIRLYGKQQGVLETGNWKTNNLNFQSMKSQYQPTFTGYAPENSCRIDSPSEIERSEMGTTSRRDRTMTEETQKQRGYISQEEEEQVEREKKESLLVYKIQEEDENQIINFEMNRLRRIFHHKALKSFKSKSKLSSKPLAKLFHH</sequence>
<dbReference type="EMBL" id="PGCJ01001125">
    <property type="protein sequence ID" value="PLW09075.1"/>
    <property type="molecule type" value="Genomic_DNA"/>
</dbReference>
<feature type="compositionally biased region" description="Polar residues" evidence="1">
    <location>
        <begin position="445"/>
        <end position="456"/>
    </location>
</feature>
<feature type="compositionally biased region" description="Basic and acidic residues" evidence="1">
    <location>
        <begin position="687"/>
        <end position="699"/>
    </location>
</feature>
<evidence type="ECO:0000313" key="2">
    <source>
        <dbReference type="EMBL" id="PLW09075.1"/>
    </source>
</evidence>
<feature type="region of interest" description="Disordered" evidence="1">
    <location>
        <begin position="440"/>
        <end position="459"/>
    </location>
</feature>
<keyword evidence="3" id="KW-1185">Reference proteome</keyword>
<dbReference type="AlphaFoldDB" id="A0A2N5S784"/>
<dbReference type="Proteomes" id="UP000235388">
    <property type="component" value="Unassembled WGS sequence"/>
</dbReference>
<feature type="region of interest" description="Disordered" evidence="1">
    <location>
        <begin position="947"/>
        <end position="975"/>
    </location>
</feature>
<accession>A0A2N5S784</accession>
<feature type="compositionally biased region" description="Basic and acidic residues" evidence="1">
    <location>
        <begin position="1058"/>
        <end position="1080"/>
    </location>
</feature>
<dbReference type="OrthoDB" id="2507135at2759"/>
<organism evidence="2 3">
    <name type="scientific">Puccinia coronata f. sp. avenae</name>
    <dbReference type="NCBI Taxonomy" id="200324"/>
    <lineage>
        <taxon>Eukaryota</taxon>
        <taxon>Fungi</taxon>
        <taxon>Dikarya</taxon>
        <taxon>Basidiomycota</taxon>
        <taxon>Pucciniomycotina</taxon>
        <taxon>Pucciniomycetes</taxon>
        <taxon>Pucciniales</taxon>
        <taxon>Pucciniaceae</taxon>
        <taxon>Puccinia</taxon>
    </lineage>
</organism>
<feature type="compositionally biased region" description="Low complexity" evidence="1">
    <location>
        <begin position="480"/>
        <end position="494"/>
    </location>
</feature>
<evidence type="ECO:0000313" key="3">
    <source>
        <dbReference type="Proteomes" id="UP000235388"/>
    </source>
</evidence>
<feature type="region of interest" description="Disordered" evidence="1">
    <location>
        <begin position="473"/>
        <end position="522"/>
    </location>
</feature>
<name>A0A2N5S784_9BASI</name>
<reference evidence="2 3" key="1">
    <citation type="submission" date="2017-11" db="EMBL/GenBank/DDBJ databases">
        <title>De novo assembly and phasing of dikaryotic genomes from two isolates of Puccinia coronata f. sp. avenae, the causal agent of oat crown rust.</title>
        <authorList>
            <person name="Miller M.E."/>
            <person name="Zhang Y."/>
            <person name="Omidvar V."/>
            <person name="Sperschneider J."/>
            <person name="Schwessinger B."/>
            <person name="Raley C."/>
            <person name="Palmer J.M."/>
            <person name="Garnica D."/>
            <person name="Upadhyaya N."/>
            <person name="Rathjen J."/>
            <person name="Taylor J.M."/>
            <person name="Park R.F."/>
            <person name="Dodds P.N."/>
            <person name="Hirsch C.D."/>
            <person name="Kianian S.F."/>
            <person name="Figueroa M."/>
        </authorList>
    </citation>
    <scope>NUCLEOTIDE SEQUENCE [LARGE SCALE GENOMIC DNA]</scope>
    <source>
        <strain evidence="2">12NC29</strain>
    </source>
</reference>
<feature type="compositionally biased region" description="Polar residues" evidence="1">
    <location>
        <begin position="650"/>
        <end position="678"/>
    </location>
</feature>
<protein>
    <submittedName>
        <fullName evidence="2">Uncharacterized protein</fullName>
    </submittedName>
</protein>
<feature type="region of interest" description="Disordered" evidence="1">
    <location>
        <begin position="1058"/>
        <end position="1092"/>
    </location>
</feature>
<comment type="caution">
    <text evidence="2">The sequence shown here is derived from an EMBL/GenBank/DDBJ whole genome shotgun (WGS) entry which is preliminary data.</text>
</comment>
<feature type="compositionally biased region" description="Polar residues" evidence="1">
    <location>
        <begin position="192"/>
        <end position="202"/>
    </location>
</feature>
<gene>
    <name evidence="2" type="ORF">PCANC_23942</name>
</gene>
<proteinExistence type="predicted"/>
<feature type="region of interest" description="Disordered" evidence="1">
    <location>
        <begin position="1"/>
        <end position="35"/>
    </location>
</feature>
<evidence type="ECO:0000256" key="1">
    <source>
        <dbReference type="SAM" id="MobiDB-lite"/>
    </source>
</evidence>
<feature type="region of interest" description="Disordered" evidence="1">
    <location>
        <begin position="568"/>
        <end position="723"/>
    </location>
</feature>